<comment type="caution">
    <text evidence="1">The sequence shown here is derived from an EMBL/GenBank/DDBJ whole genome shotgun (WGS) entry which is preliminary data.</text>
</comment>
<gene>
    <name evidence="1" type="ORF">Q8F55_004565</name>
</gene>
<evidence type="ECO:0008006" key="3">
    <source>
        <dbReference type="Google" id="ProtNLM"/>
    </source>
</evidence>
<dbReference type="RefSeq" id="XP_069210496.1">
    <property type="nucleotide sequence ID" value="XM_069353078.1"/>
</dbReference>
<dbReference type="GeneID" id="95985608"/>
<organism evidence="1 2">
    <name type="scientific">Vanrija albida</name>
    <dbReference type="NCBI Taxonomy" id="181172"/>
    <lineage>
        <taxon>Eukaryota</taxon>
        <taxon>Fungi</taxon>
        <taxon>Dikarya</taxon>
        <taxon>Basidiomycota</taxon>
        <taxon>Agaricomycotina</taxon>
        <taxon>Tremellomycetes</taxon>
        <taxon>Trichosporonales</taxon>
        <taxon>Trichosporonaceae</taxon>
        <taxon>Vanrija</taxon>
    </lineage>
</organism>
<dbReference type="EMBL" id="JBBXJM010000003">
    <property type="protein sequence ID" value="KAL1410552.1"/>
    <property type="molecule type" value="Genomic_DNA"/>
</dbReference>
<sequence length="466" mass="51110">MPAALGFDHASYPHLMLQVLDYAEPDALLALRAASKEMQDMADARLFGHVVLGVHDAYAWPQNSASPVPIRSAIRNSETYSEFGTWAGGWCWGGFGGGWGGGLPGPPTKSREWWQQRGWIKPGAIPGDLVTLGKRIAKYTHTLDIHDAPENLLSFLGSIDLRVRVLRVHAAYNMQKDGQVPAVDTLVLFPPPPTHSLALTLAKSRPYVYPLVLPYLEARADRIVHHIHFPPESLDLVHFEQRYRAHNEATTAEVFVFAPPLDCPRSSLPASEAARPSRFASSRDADPSAAEYVLGVRTRQWARMWRDVVAYRVHAGRTVTLVDYANAAPSVWSEPAGDGDKGGAFAAQLVEDVGAALAHYRATGWSWGFMSPRPSAIPPDAGPDARAREDMARLLRFVTAEEFAREEDAEALGVPLRLVQHPPRDVRAPEPGERGYAEWAFRQAVEKKCPLPSPWSGHEAGAAAAP</sequence>
<keyword evidence="2" id="KW-1185">Reference proteome</keyword>
<proteinExistence type="predicted"/>
<name>A0ABR3Q7Q8_9TREE</name>
<reference evidence="1 2" key="1">
    <citation type="submission" date="2023-08" db="EMBL/GenBank/DDBJ databases">
        <title>Annotated Genome Sequence of Vanrija albida AlHP1.</title>
        <authorList>
            <person name="Herzog R."/>
        </authorList>
    </citation>
    <scope>NUCLEOTIDE SEQUENCE [LARGE SCALE GENOMIC DNA]</scope>
    <source>
        <strain evidence="1 2">AlHP1</strain>
    </source>
</reference>
<protein>
    <recommendedName>
        <fullName evidence="3">F-box domain-containing protein</fullName>
    </recommendedName>
</protein>
<dbReference type="Proteomes" id="UP001565368">
    <property type="component" value="Unassembled WGS sequence"/>
</dbReference>
<evidence type="ECO:0000313" key="1">
    <source>
        <dbReference type="EMBL" id="KAL1410552.1"/>
    </source>
</evidence>
<evidence type="ECO:0000313" key="2">
    <source>
        <dbReference type="Proteomes" id="UP001565368"/>
    </source>
</evidence>
<accession>A0ABR3Q7Q8</accession>